<keyword evidence="5" id="KW-0342">GTP-binding</keyword>
<keyword evidence="3" id="KW-0547">Nucleotide-binding</keyword>
<dbReference type="GO" id="GO:0001514">
    <property type="term" value="P:selenocysteine incorporation"/>
    <property type="evidence" value="ECO:0007669"/>
    <property type="project" value="InterPro"/>
</dbReference>
<dbReference type="Gene3D" id="3.40.50.300">
    <property type="entry name" value="P-loop containing nucleotide triphosphate hydrolases"/>
    <property type="match status" value="1"/>
</dbReference>
<dbReference type="InterPro" id="IPR036388">
    <property type="entry name" value="WH-like_DNA-bd_sf"/>
</dbReference>
<dbReference type="Pfam" id="PF09107">
    <property type="entry name" value="WHD_3rd_SelB"/>
    <property type="match status" value="1"/>
</dbReference>
<evidence type="ECO:0000313" key="7">
    <source>
        <dbReference type="EMBL" id="AVD71313.1"/>
    </source>
</evidence>
<evidence type="ECO:0000256" key="3">
    <source>
        <dbReference type="ARBA" id="ARBA00022741"/>
    </source>
</evidence>
<dbReference type="CDD" id="cd04171">
    <property type="entry name" value="SelB"/>
    <property type="match status" value="1"/>
</dbReference>
<dbReference type="InterPro" id="IPR057335">
    <property type="entry name" value="Beta-barrel_SelB"/>
</dbReference>
<organism evidence="7 8">
    <name type="scientific">Desulfobulbus oralis</name>
    <dbReference type="NCBI Taxonomy" id="1986146"/>
    <lineage>
        <taxon>Bacteria</taxon>
        <taxon>Pseudomonadati</taxon>
        <taxon>Thermodesulfobacteriota</taxon>
        <taxon>Desulfobulbia</taxon>
        <taxon>Desulfobulbales</taxon>
        <taxon>Desulfobulbaceae</taxon>
        <taxon>Desulfobulbus</taxon>
    </lineage>
</organism>
<dbReference type="SUPFAM" id="SSF52540">
    <property type="entry name" value="P-loop containing nucleoside triphosphate hydrolases"/>
    <property type="match status" value="1"/>
</dbReference>
<keyword evidence="4" id="KW-0648">Protein biosynthesis</keyword>
<keyword evidence="7" id="KW-0251">Elongation factor</keyword>
<proteinExistence type="predicted"/>
<dbReference type="GO" id="GO:0003723">
    <property type="term" value="F:RNA binding"/>
    <property type="evidence" value="ECO:0007669"/>
    <property type="project" value="InterPro"/>
</dbReference>
<dbReference type="InterPro" id="IPR027417">
    <property type="entry name" value="P-loop_NTPase"/>
</dbReference>
<dbReference type="PRINTS" id="PR00315">
    <property type="entry name" value="ELONGATNFCT"/>
</dbReference>
<dbReference type="CDD" id="cd03696">
    <property type="entry name" value="SelB_II"/>
    <property type="match status" value="1"/>
</dbReference>
<dbReference type="Pfam" id="PF00009">
    <property type="entry name" value="GTP_EFTU"/>
    <property type="match status" value="1"/>
</dbReference>
<sequence length="648" mass="70015">MRALVLGTAGHVDHGKTSFIRALSGVDCDRLKEEKKRGITIELGFASLDLPGGRRLGIVDVPGHEKFVRNMVAGAAGMDLVAFVVAADEGIMPQTVEHFEICRLLGLKDGIIVLSKIDLVDAEWQAMVTAELREFFKGSFLESAPILPVNAQSGEGIAAVRQALAEKVAALPVEEASGPFRLPIDRVFSMRGFGTVITGTALSGRIALGEELCFYPGGLTARIRGIQVHGEARDMAEAGHRTAINVQGLETEDIAKGDMAATPGTMLLSRVLDVLVQASTGGSRPLRHRSSVRVHLGTREIPGRVSLVQSEALAPGESGLAQLLLQEAVAAWPGDRFVLRSYSPATTLAGGSILALWPGRKRKRGTEQSRALAGRTLSVYAHGTPQACLAQLVAESGLRGLNQAELAAASGIFGRRLQKLLQEPLARGEIVQADGRLLAGTETLRLQEDILHALAGFHKANPLKTGLGREELKSRLQERHQQAASRLLAQQLAVLERQGKIAQEGGELRLAGHAVQLQVDEAALETGLLARFLEAGLQPPNLKDALALFPEAPEKQVRQVLQLLEQRGDLVRVNETLFFHRDVLAGLQTRLAAFLQEKGEIDAPAFKELTGLSRKFLIPLLEYFDRIKLTIRIGDRRVPRKQSGTKSE</sequence>
<evidence type="ECO:0000313" key="8">
    <source>
        <dbReference type="Proteomes" id="UP000239867"/>
    </source>
</evidence>
<gene>
    <name evidence="7" type="ORF">CAY53_07390</name>
</gene>
<dbReference type="InterPro" id="IPR005225">
    <property type="entry name" value="Small_GTP-bd"/>
</dbReference>
<dbReference type="InterPro" id="IPR004535">
    <property type="entry name" value="Transl_elong_SelB"/>
</dbReference>
<evidence type="ECO:0000256" key="4">
    <source>
        <dbReference type="ARBA" id="ARBA00022917"/>
    </source>
</evidence>
<dbReference type="Gene3D" id="1.10.10.2770">
    <property type="match status" value="1"/>
</dbReference>
<feature type="domain" description="Tr-type G" evidence="6">
    <location>
        <begin position="1"/>
        <end position="173"/>
    </location>
</feature>
<reference evidence="7" key="2">
    <citation type="journal article" date="2018" name="MBio">
        <title>Insights into the evolution of host association through the isolation and characterization of a novel human periodontal pathobiont, Desulfobulbus oralis.</title>
        <authorList>
            <person name="Cross K.L."/>
            <person name="Chirania P."/>
            <person name="Xiong W."/>
            <person name="Beall C.J."/>
            <person name="Elkins J.G."/>
            <person name="Giannone R.J."/>
            <person name="Griffen A.L."/>
            <person name="Guss A.M."/>
            <person name="Hettich R.L."/>
            <person name="Joshi S.S."/>
            <person name="Mokrzan E.M."/>
            <person name="Martin R.K."/>
            <person name="Zhulin I.B."/>
            <person name="Leys E.J."/>
            <person name="Podar M."/>
        </authorList>
    </citation>
    <scope>NUCLEOTIDE SEQUENCE [LARGE SCALE GENOMIC DNA]</scope>
    <source>
        <strain evidence="7">ORNL</strain>
    </source>
</reference>
<dbReference type="OrthoDB" id="9803139at2"/>
<dbReference type="PANTHER" id="PTHR43721">
    <property type="entry name" value="ELONGATION FACTOR TU-RELATED"/>
    <property type="match status" value="1"/>
</dbReference>
<dbReference type="InterPro" id="IPR031157">
    <property type="entry name" value="G_TR_CS"/>
</dbReference>
<dbReference type="AlphaFoldDB" id="A0A2L1GNQ6"/>
<dbReference type="SUPFAM" id="SSF46785">
    <property type="entry name" value="Winged helix' DNA-binding domain"/>
    <property type="match status" value="3"/>
</dbReference>
<reference evidence="7" key="1">
    <citation type="submission" date="2017-05" db="EMBL/GenBank/DDBJ databases">
        <authorList>
            <person name="Song R."/>
            <person name="Chenine A.L."/>
            <person name="Ruprecht R.M."/>
        </authorList>
    </citation>
    <scope>NUCLEOTIDE SEQUENCE</scope>
    <source>
        <strain evidence="7">ORNL</strain>
    </source>
</reference>
<dbReference type="SUPFAM" id="SSF50447">
    <property type="entry name" value="Translation proteins"/>
    <property type="match status" value="1"/>
</dbReference>
<dbReference type="InterPro" id="IPR036390">
    <property type="entry name" value="WH_DNA-bd_sf"/>
</dbReference>
<keyword evidence="2" id="KW-0963">Cytoplasm</keyword>
<dbReference type="Pfam" id="PF25461">
    <property type="entry name" value="Beta-barrel_SelB"/>
    <property type="match status" value="1"/>
</dbReference>
<dbReference type="PROSITE" id="PS51722">
    <property type="entry name" value="G_TR_2"/>
    <property type="match status" value="1"/>
</dbReference>
<dbReference type="InterPro" id="IPR015190">
    <property type="entry name" value="Elong_fac_SelB-wing-hlx_typ-2"/>
</dbReference>
<dbReference type="Proteomes" id="UP000239867">
    <property type="component" value="Chromosome"/>
</dbReference>
<dbReference type="CDD" id="cd15491">
    <property type="entry name" value="selB_III"/>
    <property type="match status" value="1"/>
</dbReference>
<dbReference type="InterPro" id="IPR000795">
    <property type="entry name" value="T_Tr_GTP-bd_dom"/>
</dbReference>
<dbReference type="KEGG" id="deo:CAY53_07390"/>
<dbReference type="NCBIfam" id="TIGR00231">
    <property type="entry name" value="small_GTP"/>
    <property type="match status" value="1"/>
</dbReference>
<dbReference type="InterPro" id="IPR009001">
    <property type="entry name" value="Transl_elong_EF1A/Init_IF2_C"/>
</dbReference>
<dbReference type="GO" id="GO:0005525">
    <property type="term" value="F:GTP binding"/>
    <property type="evidence" value="ECO:0007669"/>
    <property type="project" value="UniProtKB-KW"/>
</dbReference>
<protein>
    <submittedName>
        <fullName evidence="7">Selenocysteine-specific translation elongation factor</fullName>
    </submittedName>
</protein>
<dbReference type="GO" id="GO:0003924">
    <property type="term" value="F:GTPase activity"/>
    <property type="evidence" value="ECO:0007669"/>
    <property type="project" value="InterPro"/>
</dbReference>
<dbReference type="PANTHER" id="PTHR43721:SF22">
    <property type="entry name" value="ELONGATION FACTOR TU, MITOCHONDRIAL"/>
    <property type="match status" value="1"/>
</dbReference>
<dbReference type="Gene3D" id="2.40.30.10">
    <property type="entry name" value="Translation factors"/>
    <property type="match status" value="1"/>
</dbReference>
<evidence type="ECO:0000256" key="5">
    <source>
        <dbReference type="ARBA" id="ARBA00023134"/>
    </source>
</evidence>
<dbReference type="InterPro" id="IPR050055">
    <property type="entry name" value="EF-Tu_GTPase"/>
</dbReference>
<name>A0A2L1GNQ6_9BACT</name>
<dbReference type="InterPro" id="IPR009000">
    <property type="entry name" value="Transl_B-barrel_sf"/>
</dbReference>
<dbReference type="InterPro" id="IPR015191">
    <property type="entry name" value="SelB_WHD4"/>
</dbReference>
<dbReference type="SUPFAM" id="SSF50465">
    <property type="entry name" value="EF-Tu/eEF-1alpha/eIF2-gamma C-terminal domain"/>
    <property type="match status" value="1"/>
</dbReference>
<dbReference type="GO" id="GO:0005829">
    <property type="term" value="C:cytosol"/>
    <property type="evidence" value="ECO:0007669"/>
    <property type="project" value="TreeGrafter"/>
</dbReference>
<dbReference type="PROSITE" id="PS00301">
    <property type="entry name" value="G_TR_1"/>
    <property type="match status" value="1"/>
</dbReference>
<evidence type="ECO:0000256" key="1">
    <source>
        <dbReference type="ARBA" id="ARBA00004496"/>
    </source>
</evidence>
<dbReference type="Pfam" id="PF09106">
    <property type="entry name" value="WHD_2nd_SelB"/>
    <property type="match status" value="1"/>
</dbReference>
<keyword evidence="8" id="KW-1185">Reference proteome</keyword>
<evidence type="ECO:0000259" key="6">
    <source>
        <dbReference type="PROSITE" id="PS51722"/>
    </source>
</evidence>
<dbReference type="EMBL" id="CP021255">
    <property type="protein sequence ID" value="AVD71313.1"/>
    <property type="molecule type" value="Genomic_DNA"/>
</dbReference>
<evidence type="ECO:0000256" key="2">
    <source>
        <dbReference type="ARBA" id="ARBA00022490"/>
    </source>
</evidence>
<dbReference type="NCBIfam" id="TIGR00475">
    <property type="entry name" value="selB"/>
    <property type="match status" value="1"/>
</dbReference>
<comment type="subcellular location">
    <subcellularLocation>
        <location evidence="1">Cytoplasm</location>
    </subcellularLocation>
</comment>
<dbReference type="RefSeq" id="WP_104936580.1">
    <property type="nucleotide sequence ID" value="NZ_CP021255.1"/>
</dbReference>
<accession>A0A2L1GNQ6</accession>
<dbReference type="GO" id="GO:0003746">
    <property type="term" value="F:translation elongation factor activity"/>
    <property type="evidence" value="ECO:0007669"/>
    <property type="project" value="UniProtKB-KW"/>
</dbReference>
<dbReference type="Gene3D" id="1.10.10.10">
    <property type="entry name" value="Winged helix-like DNA-binding domain superfamily/Winged helix DNA-binding domain"/>
    <property type="match status" value="1"/>
</dbReference>